<dbReference type="Proteomes" id="UP001337580">
    <property type="component" value="Chromosome"/>
</dbReference>
<dbReference type="AlphaFoldDB" id="A0AA48IAL4"/>
<proteinExistence type="predicted"/>
<organism evidence="1">
    <name type="scientific">Candidatus Improbicoccus pseudotrichonymphae</name>
    <dbReference type="NCBI Taxonomy" id="3033792"/>
    <lineage>
        <taxon>Bacteria</taxon>
        <taxon>Bacillati</taxon>
        <taxon>Bacillota</taxon>
        <taxon>Clostridia</taxon>
        <taxon>Candidatus Improbicoccus</taxon>
    </lineage>
</organism>
<accession>A0AA48IAL4</accession>
<dbReference type="EMBL" id="AP027924">
    <property type="protein sequence ID" value="BED91955.1"/>
    <property type="molecule type" value="Genomic_DNA"/>
</dbReference>
<dbReference type="KEGG" id="ips:CfP315_0512"/>
<evidence type="ECO:0000313" key="1">
    <source>
        <dbReference type="EMBL" id="BED91955.1"/>
    </source>
</evidence>
<reference evidence="1" key="1">
    <citation type="journal article" date="2023" name="ISME J.">
        <title>Emergence of putative energy parasites within Clostridia revealed by genome analysis of a novel endosymbiotic clade.</title>
        <authorList>
            <person name="Takahashi K."/>
            <person name="Kuwahara H."/>
            <person name="Horikawa Y."/>
            <person name="Izawa K."/>
            <person name="Kato D."/>
            <person name="Inagaki T."/>
            <person name="Yuki M."/>
            <person name="Ohkuma M."/>
            <person name="Hongoh Y."/>
        </authorList>
    </citation>
    <scope>NUCLEOTIDE SEQUENCE</scope>
    <source>
        <strain evidence="1">CfP3-15</strain>
    </source>
</reference>
<name>A0AA48IAL4_9FIRM</name>
<sequence>MWLYGTKNKSEKVLKEKVKELNQQQLSKMVDKFSYIWDSVMNTLEEILALSEIEKLIKFNGFSHLNSEFEYKLGRPILTLSVYVVLNLCGEEELLEKFFEKFLSDIGKIGFNNKNIENIQLYFIIQTFCIACRNEVISEEFTRNILEEILPKELFEILDMDQEKLFKKYGDNFVDGPEEIDFPLRVEMVMWHFRKTIPNTPFSRKPHTHKKVPRNRNK</sequence>
<protein>
    <submittedName>
        <fullName evidence="1">Uncharacterized protein</fullName>
    </submittedName>
</protein>
<gene>
    <name evidence="1" type="ORF">CfP315_0512</name>
</gene>